<comment type="similarity">
    <text evidence="1">Belongs to the carbon-nitrogen hydrolase superfamily. NIT1/NIT2 family.</text>
</comment>
<name>A0A846MQ85_9BACT</name>
<accession>A0A846MQ85</accession>
<dbReference type="NCBIfam" id="NF007757">
    <property type="entry name" value="PRK10438.1"/>
    <property type="match status" value="1"/>
</dbReference>
<organism evidence="7 8">
    <name type="scientific">Thermonema lapsum</name>
    <dbReference type="NCBI Taxonomy" id="28195"/>
    <lineage>
        <taxon>Bacteria</taxon>
        <taxon>Pseudomonadati</taxon>
        <taxon>Bacteroidota</taxon>
        <taxon>Cytophagia</taxon>
        <taxon>Cytophagales</taxon>
        <taxon>Thermonemataceae</taxon>
        <taxon>Thermonema</taxon>
    </lineage>
</organism>
<keyword evidence="8" id="KW-1185">Reference proteome</keyword>
<dbReference type="Pfam" id="PF00795">
    <property type="entry name" value="CN_hydrolase"/>
    <property type="match status" value="1"/>
</dbReference>
<evidence type="ECO:0000256" key="2">
    <source>
        <dbReference type="ARBA" id="ARBA00022801"/>
    </source>
</evidence>
<dbReference type="GO" id="GO:0106008">
    <property type="term" value="F:2-oxoglutaramate amidase activity"/>
    <property type="evidence" value="ECO:0007669"/>
    <property type="project" value="TreeGrafter"/>
</dbReference>
<evidence type="ECO:0000313" key="7">
    <source>
        <dbReference type="EMBL" id="NIK73619.1"/>
    </source>
</evidence>
<evidence type="ECO:0000256" key="1">
    <source>
        <dbReference type="ARBA" id="ARBA00010613"/>
    </source>
</evidence>
<proteinExistence type="inferred from homology"/>
<dbReference type="InterPro" id="IPR052737">
    <property type="entry name" value="Omega-amidase_YafV"/>
</dbReference>
<keyword evidence="2 7" id="KW-0378">Hydrolase</keyword>
<dbReference type="EMBL" id="JAASRN010000002">
    <property type="protein sequence ID" value="NIK73619.1"/>
    <property type="molecule type" value="Genomic_DNA"/>
</dbReference>
<dbReference type="EC" id="3.5.1.3" evidence="3"/>
<comment type="catalytic activity">
    <reaction evidence="4">
        <text>a monoamide of a dicarboxylate + H2O = a dicarboxylate + NH4(+)</text>
        <dbReference type="Rhea" id="RHEA:11716"/>
        <dbReference type="ChEBI" id="CHEBI:15377"/>
        <dbReference type="ChEBI" id="CHEBI:28938"/>
        <dbReference type="ChEBI" id="CHEBI:28965"/>
        <dbReference type="ChEBI" id="CHEBI:77450"/>
        <dbReference type="EC" id="3.5.1.3"/>
    </reaction>
</comment>
<evidence type="ECO:0000256" key="3">
    <source>
        <dbReference type="ARBA" id="ARBA00039118"/>
    </source>
</evidence>
<feature type="domain" description="CN hydrolase" evidence="6">
    <location>
        <begin position="5"/>
        <end position="236"/>
    </location>
</feature>
<evidence type="ECO:0000256" key="5">
    <source>
        <dbReference type="ARBA" id="ARBA00072139"/>
    </source>
</evidence>
<gene>
    <name evidence="7" type="ORF">FHS56_001132</name>
</gene>
<dbReference type="GO" id="GO:0050152">
    <property type="term" value="F:omega-amidase activity"/>
    <property type="evidence" value="ECO:0007669"/>
    <property type="project" value="UniProtKB-EC"/>
</dbReference>
<dbReference type="InterPro" id="IPR003010">
    <property type="entry name" value="C-N_Hydrolase"/>
</dbReference>
<sequence length="266" mass="30327">MSDTLHLTLLQLNLHWHSPDANRAHIEEQLRQVEGADVVLLPEMFTTGFTMEAPTYAEPMNFHTCRWMRLMAAHTGAVIAGSIIVKEQKRYYNRLLWATPDGEVLHYDKRHLFRMAGEHEVYTPGSFLPIFNLKGWRIAPFICYDLRFPVWSYNRNAMYDLAIYVANWPQPRIGAWNTLLAARAIENAAYVAGVNRSGIDPNGVFYPGHSAVYDFKGQVLAQAGEEESILRVTLTKAALDDFRQKFPVHLDSDDYLIVDSVAQSKP</sequence>
<dbReference type="SUPFAM" id="SSF56317">
    <property type="entry name" value="Carbon-nitrogen hydrolase"/>
    <property type="match status" value="1"/>
</dbReference>
<dbReference type="PANTHER" id="PTHR47799:SF1">
    <property type="entry name" value="OMEGA-AMIDASE YAFV"/>
    <property type="match status" value="1"/>
</dbReference>
<comment type="caution">
    <text evidence="7">The sequence shown here is derived from an EMBL/GenBank/DDBJ whole genome shotgun (WGS) entry which is preliminary data.</text>
</comment>
<evidence type="ECO:0000313" key="8">
    <source>
        <dbReference type="Proteomes" id="UP000537126"/>
    </source>
</evidence>
<dbReference type="AlphaFoldDB" id="A0A846MQ85"/>
<reference evidence="7 8" key="1">
    <citation type="submission" date="2020-03" db="EMBL/GenBank/DDBJ databases">
        <title>Genomic Encyclopedia of Type Strains, Phase IV (KMG-IV): sequencing the most valuable type-strain genomes for metagenomic binning, comparative biology and taxonomic classification.</title>
        <authorList>
            <person name="Goeker M."/>
        </authorList>
    </citation>
    <scope>NUCLEOTIDE SEQUENCE [LARGE SCALE GENOMIC DNA]</scope>
    <source>
        <strain evidence="7 8">DSM 5718</strain>
    </source>
</reference>
<dbReference type="Gene3D" id="3.60.110.10">
    <property type="entry name" value="Carbon-nitrogen hydrolase"/>
    <property type="match status" value="1"/>
</dbReference>
<protein>
    <recommendedName>
        <fullName evidence="5">Omega-amidase YafV</fullName>
        <ecNumber evidence="3">3.5.1.3</ecNumber>
    </recommendedName>
</protein>
<dbReference type="FunFam" id="3.60.110.10:FF:000004">
    <property type="entry name" value="Carbon-nitrogen hydrolase"/>
    <property type="match status" value="1"/>
</dbReference>
<dbReference type="Proteomes" id="UP000537126">
    <property type="component" value="Unassembled WGS sequence"/>
</dbReference>
<dbReference type="PROSITE" id="PS50263">
    <property type="entry name" value="CN_HYDROLASE"/>
    <property type="match status" value="1"/>
</dbReference>
<evidence type="ECO:0000259" key="6">
    <source>
        <dbReference type="PROSITE" id="PS50263"/>
    </source>
</evidence>
<dbReference type="PANTHER" id="PTHR47799">
    <property type="entry name" value="OMEGA-AMIDASE YAFV"/>
    <property type="match status" value="1"/>
</dbReference>
<dbReference type="RefSeq" id="WP_166918899.1">
    <property type="nucleotide sequence ID" value="NZ_JAASRN010000002.1"/>
</dbReference>
<evidence type="ECO:0000256" key="4">
    <source>
        <dbReference type="ARBA" id="ARBA00052904"/>
    </source>
</evidence>
<dbReference type="CDD" id="cd07575">
    <property type="entry name" value="Xc-1258_like"/>
    <property type="match status" value="1"/>
</dbReference>
<dbReference type="InterPro" id="IPR036526">
    <property type="entry name" value="C-N_Hydrolase_sf"/>
</dbReference>